<accession>A0ABQ9H388</accession>
<proteinExistence type="predicted"/>
<evidence type="ECO:0000313" key="3">
    <source>
        <dbReference type="Proteomes" id="UP001159363"/>
    </source>
</evidence>
<organism evidence="2 3">
    <name type="scientific">Dryococelus australis</name>
    <dbReference type="NCBI Taxonomy" id="614101"/>
    <lineage>
        <taxon>Eukaryota</taxon>
        <taxon>Metazoa</taxon>
        <taxon>Ecdysozoa</taxon>
        <taxon>Arthropoda</taxon>
        <taxon>Hexapoda</taxon>
        <taxon>Insecta</taxon>
        <taxon>Pterygota</taxon>
        <taxon>Neoptera</taxon>
        <taxon>Polyneoptera</taxon>
        <taxon>Phasmatodea</taxon>
        <taxon>Verophasmatodea</taxon>
        <taxon>Anareolatae</taxon>
        <taxon>Phasmatidae</taxon>
        <taxon>Eurycanthinae</taxon>
        <taxon>Dryococelus</taxon>
    </lineage>
</organism>
<evidence type="ECO:0000256" key="1">
    <source>
        <dbReference type="SAM" id="MobiDB-lite"/>
    </source>
</evidence>
<dbReference type="EMBL" id="JARBHB010000007">
    <property type="protein sequence ID" value="KAJ8878747.1"/>
    <property type="molecule type" value="Genomic_DNA"/>
</dbReference>
<dbReference type="Proteomes" id="UP001159363">
    <property type="component" value="Chromosome 6"/>
</dbReference>
<comment type="caution">
    <text evidence="2">The sequence shown here is derived from an EMBL/GenBank/DDBJ whole genome shotgun (WGS) entry which is preliminary data.</text>
</comment>
<reference evidence="2 3" key="1">
    <citation type="submission" date="2023-02" db="EMBL/GenBank/DDBJ databases">
        <title>LHISI_Scaffold_Assembly.</title>
        <authorList>
            <person name="Stuart O.P."/>
            <person name="Cleave R."/>
            <person name="Magrath M.J.L."/>
            <person name="Mikheyev A.S."/>
        </authorList>
    </citation>
    <scope>NUCLEOTIDE SEQUENCE [LARGE SCALE GENOMIC DNA]</scope>
    <source>
        <strain evidence="2">Daus_M_001</strain>
        <tissue evidence="2">Leg muscle</tissue>
    </source>
</reference>
<gene>
    <name evidence="2" type="ORF">PR048_019333</name>
</gene>
<protein>
    <submittedName>
        <fullName evidence="2">Uncharacterized protein</fullName>
    </submittedName>
</protein>
<keyword evidence="3" id="KW-1185">Reference proteome</keyword>
<sequence length="93" mass="10305">MTLAGMGSRLRSAPPPLTARSPRRVSGGPPSLPQELRGRTAETEEEYQALYQDRIFLAQSQQIFPMKEDLADWINKTLGEKHLTSHTSLAGGR</sequence>
<feature type="region of interest" description="Disordered" evidence="1">
    <location>
        <begin position="1"/>
        <end position="43"/>
    </location>
</feature>
<evidence type="ECO:0000313" key="2">
    <source>
        <dbReference type="EMBL" id="KAJ8878747.1"/>
    </source>
</evidence>
<name>A0ABQ9H388_9NEOP</name>